<keyword evidence="3" id="KW-0408">Iron</keyword>
<dbReference type="PANTHER" id="PTHR21000">
    <property type="entry name" value="DIHYDROXY-ACID DEHYDRATASE DAD"/>
    <property type="match status" value="1"/>
</dbReference>
<keyword evidence="5" id="KW-0456">Lyase</keyword>
<keyword evidence="12" id="KW-1133">Transmembrane helix</keyword>
<evidence type="ECO:0000256" key="3">
    <source>
        <dbReference type="ARBA" id="ARBA00023004"/>
    </source>
</evidence>
<dbReference type="Pfam" id="PF24877">
    <property type="entry name" value="ILV_EDD_C"/>
    <property type="match status" value="1"/>
</dbReference>
<evidence type="ECO:0000256" key="7">
    <source>
        <dbReference type="ARBA" id="ARBA00029436"/>
    </source>
</evidence>
<dbReference type="InterPro" id="IPR056740">
    <property type="entry name" value="ILV_EDD_C"/>
</dbReference>
<keyword evidence="4" id="KW-0411">Iron-sulfur</keyword>
<evidence type="ECO:0000256" key="12">
    <source>
        <dbReference type="SAM" id="Phobius"/>
    </source>
</evidence>
<evidence type="ECO:0000256" key="6">
    <source>
        <dbReference type="ARBA" id="ARBA00029304"/>
    </source>
</evidence>
<dbReference type="Gene3D" id="3.50.30.80">
    <property type="entry name" value="IlvD/EDD C-terminal domain-like"/>
    <property type="match status" value="1"/>
</dbReference>
<dbReference type="GO" id="GO:0005739">
    <property type="term" value="C:mitochondrion"/>
    <property type="evidence" value="ECO:0007669"/>
    <property type="project" value="TreeGrafter"/>
</dbReference>
<evidence type="ECO:0000256" key="5">
    <source>
        <dbReference type="ARBA" id="ARBA00023239"/>
    </source>
</evidence>
<keyword evidence="2" id="KW-0479">Metal-binding</keyword>
<dbReference type="InterPro" id="IPR037237">
    <property type="entry name" value="IlvD/EDD_N"/>
</dbReference>
<evidence type="ECO:0000259" key="14">
    <source>
        <dbReference type="Pfam" id="PF24877"/>
    </source>
</evidence>
<dbReference type="GO" id="GO:0051536">
    <property type="term" value="F:iron-sulfur cluster binding"/>
    <property type="evidence" value="ECO:0007669"/>
    <property type="project" value="UniProtKB-KW"/>
</dbReference>
<dbReference type="InterPro" id="IPR042096">
    <property type="entry name" value="Dihydro-acid_dehy_C"/>
</dbReference>
<feature type="transmembrane region" description="Helical" evidence="12">
    <location>
        <begin position="133"/>
        <end position="151"/>
    </location>
</feature>
<dbReference type="InterPro" id="IPR020558">
    <property type="entry name" value="DiOHA_6PGluconate_deHydtase_CS"/>
</dbReference>
<dbReference type="GO" id="GO:0046872">
    <property type="term" value="F:metal ion binding"/>
    <property type="evidence" value="ECO:0007669"/>
    <property type="project" value="UniProtKB-KW"/>
</dbReference>
<dbReference type="AlphaFoldDB" id="A0A553HTG5"/>
<evidence type="ECO:0000259" key="13">
    <source>
        <dbReference type="Pfam" id="PF00920"/>
    </source>
</evidence>
<comment type="caution">
    <text evidence="15">The sequence shown here is derived from an EMBL/GenBank/DDBJ whole genome shotgun (WGS) entry which is preliminary data.</text>
</comment>
<dbReference type="OrthoDB" id="3851628at2759"/>
<dbReference type="InterPro" id="IPR050165">
    <property type="entry name" value="DHAD_IlvD/Edd"/>
</dbReference>
<evidence type="ECO:0000256" key="8">
    <source>
        <dbReference type="ARBA" id="ARBA00029437"/>
    </source>
</evidence>
<gene>
    <name evidence="15" type="ORF">FHL15_007848</name>
</gene>
<name>A0A553HTG5_9PEZI</name>
<dbReference type="EMBL" id="VFLP01000047">
    <property type="protein sequence ID" value="TRX91243.1"/>
    <property type="molecule type" value="Genomic_DNA"/>
</dbReference>
<proteinExistence type="inferred from homology"/>
<protein>
    <recommendedName>
        <fullName evidence="9">dihydroxy-acid dehydratase</fullName>
        <ecNumber evidence="9">4.2.1.9</ecNumber>
    </recommendedName>
</protein>
<dbReference type="SUPFAM" id="SSF143975">
    <property type="entry name" value="IlvD/EDD N-terminal domain-like"/>
    <property type="match status" value="1"/>
</dbReference>
<comment type="catalytic activity">
    <reaction evidence="6">
        <text>(2R)-2,3-dihydroxy-3-methylbutanoate = 3-methyl-2-oxobutanoate + H2O</text>
        <dbReference type="Rhea" id="RHEA:24809"/>
        <dbReference type="ChEBI" id="CHEBI:11851"/>
        <dbReference type="ChEBI" id="CHEBI:15377"/>
        <dbReference type="ChEBI" id="CHEBI:49072"/>
        <dbReference type="EC" id="4.2.1.9"/>
    </reaction>
    <physiologicalReaction direction="left-to-right" evidence="6">
        <dbReference type="Rhea" id="RHEA:24810"/>
    </physiologicalReaction>
</comment>
<evidence type="ECO:0000256" key="2">
    <source>
        <dbReference type="ARBA" id="ARBA00022723"/>
    </source>
</evidence>
<sequence length="668" mass="71480">MSSDAASAPEGAGIIDPKSDSQYIQFRCLPPGGQLNRWSHILTREHDFPASQAMLYGAGVPNKDMMKNAPHVGISTIWWEGNPVSIASGELLGSATNKLLSFCLVQVSFNTFTTSLVTIDRHTYDFSTHCKPIFIFFVSLILTSLLSAVIVRGKLTGAVLEFGKIVKRGVEKQKMLAWQYNAVGVSDAITMGGEDSIETVTCAQHHDANISIPGCDKNMPGVIMAAARHNRPFIMIYGGTIRKGYSNLLERDVNVSTCYEAAGAFAYGTLQAKTNGGAAGRTPSDVMSDLEQHACPGVGACGGMYTANTMATAIEAMGLTLPGSSSYPAQSPEKARECERAAEVIKTTMEKDIRPRDLLTRESFENALVITMILGGSTNGVLHFLAMANTAEVPLTLEDVDRVSNKTPYLADLAPSGRYLMEDLYKIGGTPSVLKMLIAEGLINGNIPTVTGRTLAENVADWPSLPPDQRIIRPLSDPIKESGHIRVLRGNFAPDGAVAKITGKEGLSFTGKARVFNKEHELDTALSKGEIPRDENLVLIVRYEGPKGGPGMPEQLRASAAIIGAGLKNIALVTDGRYSGASHGFIVGHVTPEAAVGGPIALVQDGDTIVIDAVKNRIDITNVDDAELAARKKTWKPPVPKVRRGALAKYARLVGDASHGAVTDQWEN</sequence>
<keyword evidence="12" id="KW-0812">Transmembrane</keyword>
<dbReference type="InterPro" id="IPR000581">
    <property type="entry name" value="ILV_EDD_N"/>
</dbReference>
<evidence type="ECO:0000256" key="11">
    <source>
        <dbReference type="ARBA" id="ARBA00052865"/>
    </source>
</evidence>
<evidence type="ECO:0000256" key="1">
    <source>
        <dbReference type="ARBA" id="ARBA00006486"/>
    </source>
</evidence>
<dbReference type="PROSITE" id="PS00887">
    <property type="entry name" value="ILVD_EDD_2"/>
    <property type="match status" value="1"/>
</dbReference>
<keyword evidence="16" id="KW-1185">Reference proteome</keyword>
<comment type="cofactor">
    <cofactor evidence="10">
        <name>[2Fe-2S] cluster</name>
        <dbReference type="ChEBI" id="CHEBI:190135"/>
    </cofactor>
</comment>
<comment type="pathway">
    <text evidence="7">Amino-acid biosynthesis; L-valine biosynthesis; L-valine from pyruvate: step 3/4.</text>
</comment>
<dbReference type="GO" id="GO:0004160">
    <property type="term" value="F:dihydroxy-acid dehydratase activity"/>
    <property type="evidence" value="ECO:0007669"/>
    <property type="project" value="UniProtKB-EC"/>
</dbReference>
<comment type="pathway">
    <text evidence="8">Amino-acid biosynthesis; L-isoleucine biosynthesis; L-isoleucine from 2-oxobutanoate: step 3/4.</text>
</comment>
<evidence type="ECO:0000313" key="15">
    <source>
        <dbReference type="EMBL" id="TRX91243.1"/>
    </source>
</evidence>
<dbReference type="EC" id="4.2.1.9" evidence="9"/>
<dbReference type="PANTHER" id="PTHR21000:SF13">
    <property type="entry name" value="DIHYDROXY-ACID DEHYDRATASE"/>
    <property type="match status" value="1"/>
</dbReference>
<dbReference type="Proteomes" id="UP000319160">
    <property type="component" value="Unassembled WGS sequence"/>
</dbReference>
<accession>A0A553HTG5</accession>
<dbReference type="PROSITE" id="PS00886">
    <property type="entry name" value="ILVD_EDD_1"/>
    <property type="match status" value="1"/>
</dbReference>
<reference evidence="16" key="1">
    <citation type="submission" date="2019-06" db="EMBL/GenBank/DDBJ databases">
        <title>Draft genome sequence of the griseofulvin-producing fungus Xylaria cubensis strain G536.</title>
        <authorList>
            <person name="Mead M.E."/>
            <person name="Raja H.A."/>
            <person name="Steenwyk J.L."/>
            <person name="Knowles S.L."/>
            <person name="Oberlies N.H."/>
            <person name="Rokas A."/>
        </authorList>
    </citation>
    <scope>NUCLEOTIDE SEQUENCE [LARGE SCALE GENOMIC DNA]</scope>
    <source>
        <strain evidence="16">G536</strain>
    </source>
</reference>
<feature type="domain" description="Dihydroxy-acid/6-phosphogluconate dehydratase C-terminal" evidence="14">
    <location>
        <begin position="471"/>
        <end position="661"/>
    </location>
</feature>
<evidence type="ECO:0000256" key="10">
    <source>
        <dbReference type="ARBA" id="ARBA00034078"/>
    </source>
</evidence>
<evidence type="ECO:0000313" key="16">
    <source>
        <dbReference type="Proteomes" id="UP000319160"/>
    </source>
</evidence>
<evidence type="ECO:0000256" key="4">
    <source>
        <dbReference type="ARBA" id="ARBA00023014"/>
    </source>
</evidence>
<keyword evidence="12" id="KW-0472">Membrane</keyword>
<organism evidence="15 16">
    <name type="scientific">Xylaria flabelliformis</name>
    <dbReference type="NCBI Taxonomy" id="2512241"/>
    <lineage>
        <taxon>Eukaryota</taxon>
        <taxon>Fungi</taxon>
        <taxon>Dikarya</taxon>
        <taxon>Ascomycota</taxon>
        <taxon>Pezizomycotina</taxon>
        <taxon>Sordariomycetes</taxon>
        <taxon>Xylariomycetidae</taxon>
        <taxon>Xylariales</taxon>
        <taxon>Xylariaceae</taxon>
        <taxon>Xylaria</taxon>
    </lineage>
</organism>
<comment type="similarity">
    <text evidence="1">Belongs to the IlvD/Edd family.</text>
</comment>
<dbReference type="Pfam" id="PF00920">
    <property type="entry name" value="ILVD_EDD_N"/>
    <property type="match status" value="1"/>
</dbReference>
<evidence type="ECO:0000256" key="9">
    <source>
        <dbReference type="ARBA" id="ARBA00029490"/>
    </source>
</evidence>
<dbReference type="STRING" id="2512241.A0A553HTG5"/>
<dbReference type="GO" id="GO:0009082">
    <property type="term" value="P:branched-chain amino acid biosynthetic process"/>
    <property type="evidence" value="ECO:0007669"/>
    <property type="project" value="TreeGrafter"/>
</dbReference>
<feature type="domain" description="Dihydroxy-acid/6-phosphogluconate dehydratase N-terminal" evidence="13">
    <location>
        <begin position="160"/>
        <end position="458"/>
    </location>
</feature>
<dbReference type="SUPFAM" id="SSF52016">
    <property type="entry name" value="LeuD/IlvD-like"/>
    <property type="match status" value="1"/>
</dbReference>
<dbReference type="FunFam" id="3.50.30.80:FF:000001">
    <property type="entry name" value="Dihydroxy-acid dehydratase"/>
    <property type="match status" value="1"/>
</dbReference>
<comment type="catalytic activity">
    <reaction evidence="11">
        <text>(2R,3R)-2,3-dihydroxy-3-methylpentanoate = (S)-3-methyl-2-oxopentanoate + H2O</text>
        <dbReference type="Rhea" id="RHEA:27694"/>
        <dbReference type="ChEBI" id="CHEBI:15377"/>
        <dbReference type="ChEBI" id="CHEBI:35146"/>
        <dbReference type="ChEBI" id="CHEBI:49258"/>
        <dbReference type="EC" id="4.2.1.9"/>
    </reaction>
    <physiologicalReaction direction="left-to-right" evidence="11">
        <dbReference type="Rhea" id="RHEA:27695"/>
    </physiologicalReaction>
</comment>